<sequence>MLPLRPDLNEEEDIVDEALISFRSNIYFQNYEIKSSADRTLVYLTVVISKCLALLNEVGENEEKAKKALGAFCHEPIPPISSSKFFLKSSGLISSEIGGKEQTLSKYLKEIREVLVQRLLDKLYNPEWGTIDLKFWLGLYKKRFLKMEWS</sequence>
<comment type="similarity">
    <text evidence="2">Belongs to the ARPC3 family.</text>
</comment>
<evidence type="ECO:0000256" key="5">
    <source>
        <dbReference type="ARBA" id="ARBA00023212"/>
    </source>
</evidence>
<evidence type="ECO:0000256" key="4">
    <source>
        <dbReference type="ARBA" id="ARBA00023203"/>
    </source>
</evidence>
<evidence type="ECO:0000256" key="2">
    <source>
        <dbReference type="ARBA" id="ARBA00010856"/>
    </source>
</evidence>
<evidence type="ECO:0008006" key="7">
    <source>
        <dbReference type="Google" id="ProtNLM"/>
    </source>
</evidence>
<keyword evidence="3" id="KW-0963">Cytoplasm</keyword>
<keyword evidence="5" id="KW-0206">Cytoskeleton</keyword>
<comment type="subcellular location">
    <subcellularLocation>
        <location evidence="1">Cytoplasm</location>
        <location evidence="1">Cytoskeleton</location>
    </subcellularLocation>
</comment>
<dbReference type="GO" id="GO:0003779">
    <property type="term" value="F:actin binding"/>
    <property type="evidence" value="ECO:0007669"/>
    <property type="project" value="UniProtKB-KW"/>
</dbReference>
<evidence type="ECO:0000313" key="6">
    <source>
        <dbReference type="EMBL" id="CAE0347729.1"/>
    </source>
</evidence>
<reference evidence="6" key="1">
    <citation type="submission" date="2021-01" db="EMBL/GenBank/DDBJ databases">
        <authorList>
            <person name="Corre E."/>
            <person name="Pelletier E."/>
            <person name="Niang G."/>
            <person name="Scheremetjew M."/>
            <person name="Finn R."/>
            <person name="Kale V."/>
            <person name="Holt S."/>
            <person name="Cochrane G."/>
            <person name="Meng A."/>
            <person name="Brown T."/>
            <person name="Cohen L."/>
        </authorList>
    </citation>
    <scope>NUCLEOTIDE SEQUENCE</scope>
    <source>
        <strain evidence="6">FSP1.4</strain>
    </source>
</reference>
<evidence type="ECO:0000256" key="1">
    <source>
        <dbReference type="ARBA" id="ARBA00004245"/>
    </source>
</evidence>
<dbReference type="Gene3D" id="1.10.1760.10">
    <property type="entry name" value="Actin-related protein 2/3 complex subunit 3"/>
    <property type="match status" value="1"/>
</dbReference>
<dbReference type="GO" id="GO:0030833">
    <property type="term" value="P:regulation of actin filament polymerization"/>
    <property type="evidence" value="ECO:0007669"/>
    <property type="project" value="InterPro"/>
</dbReference>
<name>A0A7S3JA92_9SPIT</name>
<organism evidence="6">
    <name type="scientific">Euplotes harpa</name>
    <dbReference type="NCBI Taxonomy" id="151035"/>
    <lineage>
        <taxon>Eukaryota</taxon>
        <taxon>Sar</taxon>
        <taxon>Alveolata</taxon>
        <taxon>Ciliophora</taxon>
        <taxon>Intramacronucleata</taxon>
        <taxon>Spirotrichea</taxon>
        <taxon>Hypotrichia</taxon>
        <taxon>Euplotida</taxon>
        <taxon>Euplotidae</taxon>
        <taxon>Euplotes</taxon>
    </lineage>
</organism>
<dbReference type="AlphaFoldDB" id="A0A7S3JA92"/>
<dbReference type="EMBL" id="HBII01015581">
    <property type="protein sequence ID" value="CAE0347729.1"/>
    <property type="molecule type" value="Transcribed_RNA"/>
</dbReference>
<keyword evidence="4" id="KW-0009">Actin-binding</keyword>
<dbReference type="Pfam" id="PF04062">
    <property type="entry name" value="P21-Arc"/>
    <property type="match status" value="1"/>
</dbReference>
<dbReference type="GO" id="GO:0034314">
    <property type="term" value="P:Arp2/3 complex-mediated actin nucleation"/>
    <property type="evidence" value="ECO:0007669"/>
    <property type="project" value="InterPro"/>
</dbReference>
<dbReference type="PANTHER" id="PTHR12391">
    <property type="entry name" value="ARP2/3 COMPLEX 21 KD SUBUNIT"/>
    <property type="match status" value="1"/>
</dbReference>
<accession>A0A7S3JA92</accession>
<dbReference type="GO" id="GO:0005885">
    <property type="term" value="C:Arp2/3 protein complex"/>
    <property type="evidence" value="ECO:0007669"/>
    <property type="project" value="InterPro"/>
</dbReference>
<evidence type="ECO:0000256" key="3">
    <source>
        <dbReference type="ARBA" id="ARBA00022490"/>
    </source>
</evidence>
<proteinExistence type="inferred from homology"/>
<dbReference type="SUPFAM" id="SSF69060">
    <property type="entry name" value="Arp2/3 complex 21 kDa subunit ARPC3"/>
    <property type="match status" value="1"/>
</dbReference>
<dbReference type="InterPro" id="IPR036753">
    <property type="entry name" value="ARPC3_sf"/>
</dbReference>
<gene>
    <name evidence="6" type="ORF">EHAR0213_LOCUS6640</name>
</gene>
<dbReference type="InterPro" id="IPR007204">
    <property type="entry name" value="ARPC3"/>
</dbReference>
<protein>
    <recommendedName>
        <fullName evidence="7">Actin-related protein 2/3 complex subunit 3</fullName>
    </recommendedName>
</protein>